<dbReference type="PRINTS" id="PR00132">
    <property type="entry name" value="GLHYDRLASE2"/>
</dbReference>
<comment type="caution">
    <text evidence="10">The sequence shown here is derived from an EMBL/GenBank/DDBJ whole genome shotgun (WGS) entry which is preliminary data.</text>
</comment>
<dbReference type="AlphaFoldDB" id="A0A3E0TUX6"/>
<dbReference type="EC" id="3.2.1.23" evidence="3"/>
<dbReference type="Pfam" id="PF02929">
    <property type="entry name" value="Bgal_small_N"/>
    <property type="match status" value="1"/>
</dbReference>
<evidence type="ECO:0000256" key="2">
    <source>
        <dbReference type="ARBA" id="ARBA00007401"/>
    </source>
</evidence>
<dbReference type="RefSeq" id="WP_116009315.1">
    <property type="nucleotide sequence ID" value="NZ_QUOU01000001.1"/>
</dbReference>
<dbReference type="GO" id="GO:0009341">
    <property type="term" value="C:beta-galactosidase complex"/>
    <property type="evidence" value="ECO:0007669"/>
    <property type="project" value="InterPro"/>
</dbReference>
<dbReference type="Pfam" id="PF00703">
    <property type="entry name" value="Glyco_hydro_2"/>
    <property type="match status" value="1"/>
</dbReference>
<organism evidence="10 11">
    <name type="scientific">Thalassotalea euphylliae</name>
    <dbReference type="NCBI Taxonomy" id="1655234"/>
    <lineage>
        <taxon>Bacteria</taxon>
        <taxon>Pseudomonadati</taxon>
        <taxon>Pseudomonadota</taxon>
        <taxon>Gammaproteobacteria</taxon>
        <taxon>Alteromonadales</taxon>
        <taxon>Colwelliaceae</taxon>
        <taxon>Thalassotalea</taxon>
    </lineage>
</organism>
<dbReference type="SUPFAM" id="SSF51445">
    <property type="entry name" value="(Trans)glycosidases"/>
    <property type="match status" value="1"/>
</dbReference>
<proteinExistence type="inferred from homology"/>
<dbReference type="InterPro" id="IPR013783">
    <property type="entry name" value="Ig-like_fold"/>
</dbReference>
<keyword evidence="5" id="KW-0326">Glycosidase</keyword>
<dbReference type="PANTHER" id="PTHR46323:SF2">
    <property type="entry name" value="BETA-GALACTOSIDASE"/>
    <property type="match status" value="1"/>
</dbReference>
<protein>
    <recommendedName>
        <fullName evidence="3">beta-galactosidase</fullName>
        <ecNumber evidence="3">3.2.1.23</ecNumber>
    </recommendedName>
    <alternativeName>
        <fullName evidence="6">Lactase</fullName>
    </alternativeName>
</protein>
<evidence type="ECO:0000256" key="8">
    <source>
        <dbReference type="SAM" id="SignalP"/>
    </source>
</evidence>
<feature type="domain" description="Beta galactosidase small chain/" evidence="9">
    <location>
        <begin position="792"/>
        <end position="1066"/>
    </location>
</feature>
<dbReference type="InterPro" id="IPR014718">
    <property type="entry name" value="GH-type_carb-bd"/>
</dbReference>
<evidence type="ECO:0000256" key="6">
    <source>
        <dbReference type="ARBA" id="ARBA00032230"/>
    </source>
</evidence>
<dbReference type="InterPro" id="IPR017853">
    <property type="entry name" value="GH"/>
</dbReference>
<sequence length="1070" mass="121434">MLKPTLIATAVLLSIIGLSGCNSNEVDNVIAETAQEWKKPEIFEVNRLPARASFFAFESEKLAKNGNIERSKNYLSLNGEWQFNWVDRPALAPENFYTSEFDASKWGKINVPGNVELQGHGKPHYLNIEYVFPANQPHIPAEYNPVSSYLKTFELPANWDGQKVTLHVGAANSAMYVWLNGTKIGYSEDAKLPGEFDLTPYLNKGSNNLALQIFRWSDASYLEDQDGWSLSGIERDVYLYATPKSNIADITVGSSLDDSYEIGEFKLDLDLAEPEGISEIEIELSYQDEMVFSDSKEVTNKQQVSFVRTVSDVNKWSAETPELYQLFVTTKDSEGQIIQAINQDVGFRRLEMADGLFKVNGQVVTIRGVNRVEHHMHGGRTLTKESMLEDVLLMKKNNINAVRTAHFPNDTYLYELADKYGLYVMGEANIEAHKYMQMGNQPERKQQIDDEDPKTQKPKGKFDRAANQRKYHLGFKPEWHGAHMARVTRMVERDKNHPSVIFWSLGNESGLGPVFDDAAAWIKENDPSRPVTYGGWGTKDGHTQLDYSEIYTPMYDFIWELNDYVAGKPDRPLILAEYAHAMGNSVGNLDKYWKTIYAHEQLQGGFIWDWVDQTILKTNDKGQQYWAFGGDFDEGKSNTNFLANGLIQADRTPNPHLNEVKKIYQPILFGEFDIESRRLQVSNKYNFNSTNGLNFSWHFLEDGVEVKSGSMKGIDVAANSDAWVELDLPDFELNSDKEYHIRFNAKSAKASNGLEKEHLVAWEQYGLSEPIFEATTNNQKIVNIGKDKGAISVSGDNFSITFDDKSGLISNYMYSNVELFSEGISANFWRIQTDNDRGFGWRYNTKDWLKASLKQELKSIDFERLNPHQIAVKTIHNLANQIGSFTTTYTINGSGEITVKGNLNVEKSKLNFMPRIGIHFEMPAGFNDLSWFGRGPHENYVDRKQSAAVAVYNSTVDQQVHDYTRPQETGGKTDTRWMSVVNQAGVGIKVQSNQLFHFSALPYAKFDRYDIKSLPLHTVEVPFKDVTSVQLDYKHLGVGGDNSWGAKPHKEYQIPAKDYEFEFLISPFKG</sequence>
<evidence type="ECO:0000256" key="4">
    <source>
        <dbReference type="ARBA" id="ARBA00022801"/>
    </source>
</evidence>
<dbReference type="InterPro" id="IPR006104">
    <property type="entry name" value="Glyco_hydro_2_N"/>
</dbReference>
<feature type="region of interest" description="Disordered" evidence="7">
    <location>
        <begin position="441"/>
        <end position="463"/>
    </location>
</feature>
<dbReference type="GO" id="GO:0005990">
    <property type="term" value="P:lactose catabolic process"/>
    <property type="evidence" value="ECO:0007669"/>
    <property type="project" value="TreeGrafter"/>
</dbReference>
<dbReference type="SUPFAM" id="SSF49785">
    <property type="entry name" value="Galactose-binding domain-like"/>
    <property type="match status" value="1"/>
</dbReference>
<dbReference type="EMBL" id="QUOU01000001">
    <property type="protein sequence ID" value="REL28269.1"/>
    <property type="molecule type" value="Genomic_DNA"/>
</dbReference>
<dbReference type="SUPFAM" id="SSF74650">
    <property type="entry name" value="Galactose mutarotase-like"/>
    <property type="match status" value="1"/>
</dbReference>
<evidence type="ECO:0000256" key="5">
    <source>
        <dbReference type="ARBA" id="ARBA00023295"/>
    </source>
</evidence>
<dbReference type="Pfam" id="PF02837">
    <property type="entry name" value="Glyco_hydro_2_N"/>
    <property type="match status" value="1"/>
</dbReference>
<evidence type="ECO:0000259" key="9">
    <source>
        <dbReference type="SMART" id="SM01038"/>
    </source>
</evidence>
<comment type="similarity">
    <text evidence="2">Belongs to the glycosyl hydrolase 2 family.</text>
</comment>
<reference evidence="10 11" key="1">
    <citation type="submission" date="2018-08" db="EMBL/GenBank/DDBJ databases">
        <title>Thalassotalea euphylliae genome.</title>
        <authorList>
            <person name="Summers S."/>
            <person name="Rice S.A."/>
            <person name="Freckelton M.L."/>
            <person name="Nedved B.T."/>
            <person name="Hadfield M.G."/>
        </authorList>
    </citation>
    <scope>NUCLEOTIDE SEQUENCE [LARGE SCALE GENOMIC DNA]</scope>
    <source>
        <strain evidence="10 11">H1</strain>
    </source>
</reference>
<evidence type="ECO:0000313" key="10">
    <source>
        <dbReference type="EMBL" id="REL28269.1"/>
    </source>
</evidence>
<dbReference type="SUPFAM" id="SSF49303">
    <property type="entry name" value="beta-Galactosidase/glucuronidase domain"/>
    <property type="match status" value="2"/>
</dbReference>
<dbReference type="Gene3D" id="2.60.40.10">
    <property type="entry name" value="Immunoglobulins"/>
    <property type="match status" value="2"/>
</dbReference>
<dbReference type="InterPro" id="IPR006101">
    <property type="entry name" value="Glyco_hydro_2"/>
</dbReference>
<dbReference type="InterPro" id="IPR004199">
    <property type="entry name" value="B-gal_small/dom_5"/>
</dbReference>
<evidence type="ECO:0000256" key="7">
    <source>
        <dbReference type="SAM" id="MobiDB-lite"/>
    </source>
</evidence>
<dbReference type="SMART" id="SM01038">
    <property type="entry name" value="Bgal_small_N"/>
    <property type="match status" value="1"/>
</dbReference>
<evidence type="ECO:0000313" key="11">
    <source>
        <dbReference type="Proteomes" id="UP000256478"/>
    </source>
</evidence>
<dbReference type="InterPro" id="IPR011013">
    <property type="entry name" value="Gal_mutarotase_sf_dom"/>
</dbReference>
<dbReference type="Proteomes" id="UP000256478">
    <property type="component" value="Unassembled WGS sequence"/>
</dbReference>
<dbReference type="PROSITE" id="PS51257">
    <property type="entry name" value="PROKAR_LIPOPROTEIN"/>
    <property type="match status" value="1"/>
</dbReference>
<evidence type="ECO:0000256" key="3">
    <source>
        <dbReference type="ARBA" id="ARBA00012756"/>
    </source>
</evidence>
<dbReference type="Gene3D" id="2.70.98.10">
    <property type="match status" value="1"/>
</dbReference>
<dbReference type="GO" id="GO:0030246">
    <property type="term" value="F:carbohydrate binding"/>
    <property type="evidence" value="ECO:0007669"/>
    <property type="project" value="InterPro"/>
</dbReference>
<dbReference type="Pfam" id="PF16353">
    <property type="entry name" value="LacZ_4"/>
    <property type="match status" value="1"/>
</dbReference>
<evidence type="ECO:0000256" key="1">
    <source>
        <dbReference type="ARBA" id="ARBA00001412"/>
    </source>
</evidence>
<gene>
    <name evidence="10" type="ORF">DXX93_17975</name>
</gene>
<dbReference type="InterPro" id="IPR050347">
    <property type="entry name" value="Bact_Beta-galactosidase"/>
</dbReference>
<dbReference type="Pfam" id="PF02836">
    <property type="entry name" value="Glyco_hydro_2_C"/>
    <property type="match status" value="1"/>
</dbReference>
<dbReference type="InterPro" id="IPR008979">
    <property type="entry name" value="Galactose-bd-like_sf"/>
</dbReference>
<dbReference type="InterPro" id="IPR006102">
    <property type="entry name" value="Ig-like_GH2"/>
</dbReference>
<keyword evidence="8" id="KW-0732">Signal</keyword>
<dbReference type="Gene3D" id="2.60.120.260">
    <property type="entry name" value="Galactose-binding domain-like"/>
    <property type="match status" value="1"/>
</dbReference>
<dbReference type="Gene3D" id="3.20.20.80">
    <property type="entry name" value="Glycosidases"/>
    <property type="match status" value="1"/>
</dbReference>
<feature type="signal peptide" evidence="8">
    <location>
        <begin position="1"/>
        <end position="23"/>
    </location>
</feature>
<dbReference type="PROSITE" id="PS00608">
    <property type="entry name" value="GLYCOSYL_HYDROL_F2_2"/>
    <property type="match status" value="1"/>
</dbReference>
<dbReference type="OrthoDB" id="9758603at2"/>
<dbReference type="InterPro" id="IPR023232">
    <property type="entry name" value="Glyco_hydro_2_AS"/>
</dbReference>
<feature type="chain" id="PRO_5017540900" description="beta-galactosidase" evidence="8">
    <location>
        <begin position="24"/>
        <end position="1070"/>
    </location>
</feature>
<dbReference type="InterPro" id="IPR036156">
    <property type="entry name" value="Beta-gal/glucu_dom_sf"/>
</dbReference>
<name>A0A3E0TUX6_9GAMM</name>
<dbReference type="GO" id="GO:0004565">
    <property type="term" value="F:beta-galactosidase activity"/>
    <property type="evidence" value="ECO:0007669"/>
    <property type="project" value="UniProtKB-EC"/>
</dbReference>
<dbReference type="PANTHER" id="PTHR46323">
    <property type="entry name" value="BETA-GALACTOSIDASE"/>
    <property type="match status" value="1"/>
</dbReference>
<keyword evidence="4" id="KW-0378">Hydrolase</keyword>
<dbReference type="InterPro" id="IPR006103">
    <property type="entry name" value="Glyco_hydro_2_cat"/>
</dbReference>
<accession>A0A3E0TUX6</accession>
<comment type="catalytic activity">
    <reaction evidence="1">
        <text>Hydrolysis of terminal non-reducing beta-D-galactose residues in beta-D-galactosides.</text>
        <dbReference type="EC" id="3.2.1.23"/>
    </reaction>
</comment>
<dbReference type="InterPro" id="IPR032312">
    <property type="entry name" value="LacZ_4"/>
</dbReference>